<dbReference type="Pfam" id="PF03306">
    <property type="entry name" value="AAL_decarboxy"/>
    <property type="match status" value="1"/>
</dbReference>
<evidence type="ECO:0000256" key="2">
    <source>
        <dbReference type="ARBA" id="ARBA00005170"/>
    </source>
</evidence>
<dbReference type="GO" id="GO:0045151">
    <property type="term" value="P:acetoin biosynthetic process"/>
    <property type="evidence" value="ECO:0007669"/>
    <property type="project" value="UniProtKB-KW"/>
</dbReference>
<dbReference type="KEGG" id="mrtj:KHC33_13435"/>
<dbReference type="PANTHER" id="PTHR35524">
    <property type="entry name" value="ALPHA-ACETOLACTATE DECARBOXYLASE"/>
    <property type="match status" value="1"/>
</dbReference>
<dbReference type="GeneID" id="65566174"/>
<dbReference type="GO" id="GO:0047605">
    <property type="term" value="F:acetolactate decarboxylase activity"/>
    <property type="evidence" value="ECO:0007669"/>
    <property type="project" value="UniProtKB-EC"/>
</dbReference>
<keyword evidence="6" id="KW-0210">Decarboxylase</keyword>
<evidence type="ECO:0000256" key="1">
    <source>
        <dbReference type="ARBA" id="ARBA00001784"/>
    </source>
</evidence>
<dbReference type="CDD" id="cd17299">
    <property type="entry name" value="acetolactate_decarboxylase"/>
    <property type="match status" value="1"/>
</dbReference>
<reference evidence="9 10" key="1">
    <citation type="submission" date="2021-05" db="EMBL/GenBank/DDBJ databases">
        <title>A novel Methanospirillum isolate from a pyrite-forming mixed culture.</title>
        <authorList>
            <person name="Bunk B."/>
            <person name="Sproer C."/>
            <person name="Spring S."/>
            <person name="Pester M."/>
        </authorList>
    </citation>
    <scope>NUCLEOTIDE SEQUENCE [LARGE SCALE GENOMIC DNA]</scope>
    <source>
        <strain evidence="9 10">J.3.6.1-F.2.7.3</strain>
    </source>
</reference>
<keyword evidence="7" id="KW-0005">Acetoin biosynthesis</keyword>
<keyword evidence="10" id="KW-1185">Reference proteome</keyword>
<dbReference type="EC" id="4.1.1.5" evidence="4"/>
<dbReference type="RefSeq" id="WP_214419134.1">
    <property type="nucleotide sequence ID" value="NZ_CP075546.1"/>
</dbReference>
<dbReference type="UniPathway" id="UPA00626">
    <property type="reaction ID" value="UER00678"/>
</dbReference>
<dbReference type="AlphaFoldDB" id="A0A8E7EIP3"/>
<evidence type="ECO:0000256" key="7">
    <source>
        <dbReference type="ARBA" id="ARBA00023061"/>
    </source>
</evidence>
<dbReference type="Proteomes" id="UP000680656">
    <property type="component" value="Chromosome"/>
</dbReference>
<evidence type="ECO:0000256" key="3">
    <source>
        <dbReference type="ARBA" id="ARBA00007106"/>
    </source>
</evidence>
<comment type="pathway">
    <text evidence="2">Polyol metabolism; (R,R)-butane-2,3-diol biosynthesis; (R,R)-butane-2,3-diol from pyruvate: step 2/3.</text>
</comment>
<name>A0A8E7EIP3_9EURY</name>
<dbReference type="InterPro" id="IPR005128">
    <property type="entry name" value="Acetolactate_a_deCO2ase"/>
</dbReference>
<dbReference type="NCBIfam" id="TIGR01252">
    <property type="entry name" value="acetolac_decarb"/>
    <property type="match status" value="1"/>
</dbReference>
<accession>A0A8E7EIP3</accession>
<evidence type="ECO:0000256" key="4">
    <source>
        <dbReference type="ARBA" id="ARBA00013204"/>
    </source>
</evidence>
<dbReference type="Gene3D" id="3.30.1330.80">
    <property type="entry name" value="Hypothetical protein, similar to alpha- acetolactate decarboxylase, domain 2"/>
    <property type="match status" value="2"/>
</dbReference>
<evidence type="ECO:0000256" key="5">
    <source>
        <dbReference type="ARBA" id="ARBA00020164"/>
    </source>
</evidence>
<keyword evidence="8 9" id="KW-0456">Lyase</keyword>
<proteinExistence type="inferred from homology"/>
<dbReference type="PANTHER" id="PTHR35524:SF1">
    <property type="entry name" value="ALPHA-ACETOLACTATE DECARBOXYLASE"/>
    <property type="match status" value="1"/>
</dbReference>
<dbReference type="PIRSF" id="PIRSF001332">
    <property type="entry name" value="Acetolac_decarb"/>
    <property type="match status" value="1"/>
</dbReference>
<protein>
    <recommendedName>
        <fullName evidence="5">Alpha-acetolactate decarboxylase</fullName>
        <ecNumber evidence="4">4.1.1.5</ecNumber>
    </recommendedName>
</protein>
<organism evidence="9 10">
    <name type="scientific">Methanospirillum purgamenti</name>
    <dbReference type="NCBI Taxonomy" id="2834276"/>
    <lineage>
        <taxon>Archaea</taxon>
        <taxon>Methanobacteriati</taxon>
        <taxon>Methanobacteriota</taxon>
        <taxon>Stenosarchaea group</taxon>
        <taxon>Methanomicrobia</taxon>
        <taxon>Methanomicrobiales</taxon>
        <taxon>Methanospirillaceae</taxon>
        <taxon>Methanospirillum</taxon>
    </lineage>
</organism>
<evidence type="ECO:0000313" key="9">
    <source>
        <dbReference type="EMBL" id="QVV88319.1"/>
    </source>
</evidence>
<comment type="catalytic activity">
    <reaction evidence="1">
        <text>(2S)-2-acetolactate + H(+) = (R)-acetoin + CO2</text>
        <dbReference type="Rhea" id="RHEA:21580"/>
        <dbReference type="ChEBI" id="CHEBI:15378"/>
        <dbReference type="ChEBI" id="CHEBI:15686"/>
        <dbReference type="ChEBI" id="CHEBI:16526"/>
        <dbReference type="ChEBI" id="CHEBI:58476"/>
        <dbReference type="EC" id="4.1.1.5"/>
    </reaction>
</comment>
<evidence type="ECO:0000256" key="8">
    <source>
        <dbReference type="ARBA" id="ARBA00023239"/>
    </source>
</evidence>
<evidence type="ECO:0000256" key="6">
    <source>
        <dbReference type="ARBA" id="ARBA00022793"/>
    </source>
</evidence>
<gene>
    <name evidence="9" type="primary">budA</name>
    <name evidence="9" type="ORF">KHC33_13435</name>
</gene>
<dbReference type="EMBL" id="CP075546">
    <property type="protein sequence ID" value="QVV88319.1"/>
    <property type="molecule type" value="Genomic_DNA"/>
</dbReference>
<dbReference type="SUPFAM" id="SSF117856">
    <property type="entry name" value="AF0104/ALDC/Ptd012-like"/>
    <property type="match status" value="1"/>
</dbReference>
<comment type="similarity">
    <text evidence="3">Belongs to the alpha-acetolactate decarboxylase family.</text>
</comment>
<sequence length="241" mass="26735">MIKEWIRVLLLFGVVSLSIGGFSTYADEPDVQPVMYQVSAFAVLEDGNYSEIITVNDLNKYGNFGVGGFEDMDGELSQIDGITYKIRSDGEVLIPSGDTGVCFANTIVFDPEISYQLNTSMDKDTLLKNIEDSFPDKDAIYAFRVDGVYENMTVRSVPMQDEPYPPLTSVINNQSVFVLHNTSGSITGFWFPEWMQGVNYAGFHPHFITDSRDAGGHILGLLSKQVTVSIQPIRQFTTILG</sequence>
<evidence type="ECO:0000313" key="10">
    <source>
        <dbReference type="Proteomes" id="UP000680656"/>
    </source>
</evidence>